<dbReference type="AlphaFoldDB" id="A3VLK8"/>
<dbReference type="eggNOG" id="COG1840">
    <property type="taxonomic scope" value="Bacteria"/>
</dbReference>
<sequence length="330" mass="35969">MLFAASSATAQSDWKSSPEVEELYAKAKEEGSVVMWGTNGREVEWIPAAFAAEFPGIDVQVVGDNDIVTKAIAEARAGRHEVDVFWHSITGVQPLNQRSLFSAVDWSLFGVDPANTAFDKGMGFTNNIVYVFAYNTELADTENLPTNWKDLLDPKYKGQMAGSLFLAPRLVSALSIEWGQEEALDFARGLMEQDMLLTRAPRDTFLQSGERIYAAIEVDTLPKLWAESGLPVDFVVPEPAVLGQFGSVLMNDAPHPNAGLLLAGWLASEEGKAARKAAIFEDDLRPNADNELAQMIWADGKAVVDDTPEVIEARSALYKEAGDILSGQAD</sequence>
<dbReference type="InterPro" id="IPR006059">
    <property type="entry name" value="SBP"/>
</dbReference>
<reference evidence="2 3" key="1">
    <citation type="journal article" date="2010" name="J. Bacteriol.">
        <title>Genome sequences of Pelagibaca bermudensis HTCC2601T and Maritimibacter alkaliphilus HTCC2654T, the type strains of two marine Roseobacter genera.</title>
        <authorList>
            <person name="Thrash J.C."/>
            <person name="Cho J.C."/>
            <person name="Ferriera S."/>
            <person name="Johnson J."/>
            <person name="Vergin K.L."/>
            <person name="Giovannoni S.J."/>
        </authorList>
    </citation>
    <scope>NUCLEOTIDE SEQUENCE [LARGE SCALE GENOMIC DNA]</scope>
    <source>
        <strain evidence="2 3">HTCC2654</strain>
    </source>
</reference>
<dbReference type="SUPFAM" id="SSF53850">
    <property type="entry name" value="Periplasmic binding protein-like II"/>
    <property type="match status" value="1"/>
</dbReference>
<dbReference type="Gene3D" id="3.40.190.10">
    <property type="entry name" value="Periplasmic binding protein-like II"/>
    <property type="match status" value="2"/>
</dbReference>
<protein>
    <submittedName>
        <fullName evidence="2">Putative transporter</fullName>
    </submittedName>
</protein>
<dbReference type="STRING" id="314271.RB2654_22048"/>
<evidence type="ECO:0000256" key="1">
    <source>
        <dbReference type="ARBA" id="ARBA00022729"/>
    </source>
</evidence>
<dbReference type="EMBL" id="AAMT01000023">
    <property type="protein sequence ID" value="EAQ10896.1"/>
    <property type="molecule type" value="Genomic_DNA"/>
</dbReference>
<gene>
    <name evidence="2" type="ORF">RB2654_22048</name>
</gene>
<proteinExistence type="predicted"/>
<keyword evidence="3" id="KW-1185">Reference proteome</keyword>
<dbReference type="Pfam" id="PF13416">
    <property type="entry name" value="SBP_bac_8"/>
    <property type="match status" value="1"/>
</dbReference>
<evidence type="ECO:0000313" key="2">
    <source>
        <dbReference type="EMBL" id="EAQ10896.1"/>
    </source>
</evidence>
<keyword evidence="1" id="KW-0732">Signal</keyword>
<accession>A3VLK8</accession>
<comment type="caution">
    <text evidence="2">The sequence shown here is derived from an EMBL/GenBank/DDBJ whole genome shotgun (WGS) entry which is preliminary data.</text>
</comment>
<dbReference type="Proteomes" id="UP000002931">
    <property type="component" value="Unassembled WGS sequence"/>
</dbReference>
<dbReference type="HOGENOM" id="CLU_026974_0_0_5"/>
<evidence type="ECO:0000313" key="3">
    <source>
        <dbReference type="Proteomes" id="UP000002931"/>
    </source>
</evidence>
<name>A3VLK8_9RHOB</name>
<dbReference type="PANTHER" id="PTHR30006">
    <property type="entry name" value="THIAMINE-BINDING PERIPLASMIC PROTEIN-RELATED"/>
    <property type="match status" value="1"/>
</dbReference>
<organism evidence="2 3">
    <name type="scientific">Maritimibacter alkaliphilus HTCC2654</name>
    <dbReference type="NCBI Taxonomy" id="314271"/>
    <lineage>
        <taxon>Bacteria</taxon>
        <taxon>Pseudomonadati</taxon>
        <taxon>Pseudomonadota</taxon>
        <taxon>Alphaproteobacteria</taxon>
        <taxon>Rhodobacterales</taxon>
        <taxon>Roseobacteraceae</taxon>
        <taxon>Maritimibacter</taxon>
    </lineage>
</organism>